<proteinExistence type="predicted"/>
<reference evidence="1" key="1">
    <citation type="journal article" date="2023" name="Mol. Phylogenet. Evol.">
        <title>Genome-scale phylogeny and comparative genomics of the fungal order Sordariales.</title>
        <authorList>
            <person name="Hensen N."/>
            <person name="Bonometti L."/>
            <person name="Westerberg I."/>
            <person name="Brannstrom I.O."/>
            <person name="Guillou S."/>
            <person name="Cros-Aarteil S."/>
            <person name="Calhoun S."/>
            <person name="Haridas S."/>
            <person name="Kuo A."/>
            <person name="Mondo S."/>
            <person name="Pangilinan J."/>
            <person name="Riley R."/>
            <person name="LaButti K."/>
            <person name="Andreopoulos B."/>
            <person name="Lipzen A."/>
            <person name="Chen C."/>
            <person name="Yan M."/>
            <person name="Daum C."/>
            <person name="Ng V."/>
            <person name="Clum A."/>
            <person name="Steindorff A."/>
            <person name="Ohm R.A."/>
            <person name="Martin F."/>
            <person name="Silar P."/>
            <person name="Natvig D.O."/>
            <person name="Lalanne C."/>
            <person name="Gautier V."/>
            <person name="Ament-Velasquez S.L."/>
            <person name="Kruys A."/>
            <person name="Hutchinson M.I."/>
            <person name="Powell A.J."/>
            <person name="Barry K."/>
            <person name="Miller A.N."/>
            <person name="Grigoriev I.V."/>
            <person name="Debuchy R."/>
            <person name="Gladieux P."/>
            <person name="Hiltunen Thoren M."/>
            <person name="Johannesson H."/>
        </authorList>
    </citation>
    <scope>NUCLEOTIDE SEQUENCE</scope>
    <source>
        <strain evidence="1">CBS 508.74</strain>
    </source>
</reference>
<organism evidence="1 2">
    <name type="scientific">Canariomyces notabilis</name>
    <dbReference type="NCBI Taxonomy" id="2074819"/>
    <lineage>
        <taxon>Eukaryota</taxon>
        <taxon>Fungi</taxon>
        <taxon>Dikarya</taxon>
        <taxon>Ascomycota</taxon>
        <taxon>Pezizomycotina</taxon>
        <taxon>Sordariomycetes</taxon>
        <taxon>Sordariomycetidae</taxon>
        <taxon>Sordariales</taxon>
        <taxon>Chaetomiaceae</taxon>
        <taxon>Canariomyces</taxon>
    </lineage>
</organism>
<dbReference type="EMBL" id="MU853337">
    <property type="protein sequence ID" value="KAK4114087.1"/>
    <property type="molecule type" value="Genomic_DNA"/>
</dbReference>
<dbReference type="Proteomes" id="UP001302812">
    <property type="component" value="Unassembled WGS sequence"/>
</dbReference>
<evidence type="ECO:0000313" key="1">
    <source>
        <dbReference type="EMBL" id="KAK4114087.1"/>
    </source>
</evidence>
<evidence type="ECO:0000313" key="2">
    <source>
        <dbReference type="Proteomes" id="UP001302812"/>
    </source>
</evidence>
<dbReference type="AlphaFoldDB" id="A0AAN6TGJ9"/>
<comment type="caution">
    <text evidence="1">The sequence shown here is derived from an EMBL/GenBank/DDBJ whole genome shotgun (WGS) entry which is preliminary data.</text>
</comment>
<dbReference type="GeneID" id="89938908"/>
<gene>
    <name evidence="1" type="ORF">N656DRAFT_777230</name>
</gene>
<accession>A0AAN6TGJ9</accession>
<sequence length="81" mass="9073">MHVPSHCQLTPFIGIAPCFLLVPPPLLTTALCWHKYPSCTFAQNFYLLTPRVQPQHPTLSPVNANIQSQPQPLQLVMLLRG</sequence>
<keyword evidence="2" id="KW-1185">Reference proteome</keyword>
<name>A0AAN6TGJ9_9PEZI</name>
<dbReference type="RefSeq" id="XP_064671657.1">
    <property type="nucleotide sequence ID" value="XM_064814783.1"/>
</dbReference>
<protein>
    <submittedName>
        <fullName evidence="1">Uncharacterized protein</fullName>
    </submittedName>
</protein>
<reference evidence="1" key="2">
    <citation type="submission" date="2023-05" db="EMBL/GenBank/DDBJ databases">
        <authorList>
            <consortium name="Lawrence Berkeley National Laboratory"/>
            <person name="Steindorff A."/>
            <person name="Hensen N."/>
            <person name="Bonometti L."/>
            <person name="Westerberg I."/>
            <person name="Brannstrom I.O."/>
            <person name="Guillou S."/>
            <person name="Cros-Aarteil S."/>
            <person name="Calhoun S."/>
            <person name="Haridas S."/>
            <person name="Kuo A."/>
            <person name="Mondo S."/>
            <person name="Pangilinan J."/>
            <person name="Riley R."/>
            <person name="Labutti K."/>
            <person name="Andreopoulos B."/>
            <person name="Lipzen A."/>
            <person name="Chen C."/>
            <person name="Yanf M."/>
            <person name="Daum C."/>
            <person name="Ng V."/>
            <person name="Clum A."/>
            <person name="Ohm R."/>
            <person name="Martin F."/>
            <person name="Silar P."/>
            <person name="Natvig D."/>
            <person name="Lalanne C."/>
            <person name="Gautier V."/>
            <person name="Ament-Velasquez S.L."/>
            <person name="Kruys A."/>
            <person name="Hutchinson M.I."/>
            <person name="Powell A.J."/>
            <person name="Barry K."/>
            <person name="Miller A.N."/>
            <person name="Grigoriev I.V."/>
            <person name="Debuchy R."/>
            <person name="Gladieux P."/>
            <person name="Thoren M.H."/>
            <person name="Johannesson H."/>
        </authorList>
    </citation>
    <scope>NUCLEOTIDE SEQUENCE</scope>
    <source>
        <strain evidence="1">CBS 508.74</strain>
    </source>
</reference>